<dbReference type="PANTHER" id="PTHR43821">
    <property type="entry name" value="NAD(P)H NITROREDUCTASE YDJA-RELATED"/>
    <property type="match status" value="1"/>
</dbReference>
<gene>
    <name evidence="2" type="ORF">RD110_02865</name>
</gene>
<sequence length="206" mass="21659">MGVDLGMDVGLAPKTRASVDLPLDPAECEARAKLAPWLARQSTGPRRLMAPGPDAQELALLLQAASNVSDHGRLRPCRIVVADGVQREHYAAAFLQYAASTRGLASPELLEPDVRDNERAKAFNAPCLLSVAVRIATDNPEVPPHEQWMSAGASLGALLGAATALGYAGKALSGARVHHPAVRSVACRDGELLACFVYLGSKSSNC</sequence>
<accession>A0A1P8JRB2</accession>
<evidence type="ECO:0000259" key="1">
    <source>
        <dbReference type="Pfam" id="PF00881"/>
    </source>
</evidence>
<dbReference type="STRING" id="1842727.RD110_02865"/>
<dbReference type="PANTHER" id="PTHR43821:SF1">
    <property type="entry name" value="NAD(P)H NITROREDUCTASE YDJA-RELATED"/>
    <property type="match status" value="1"/>
</dbReference>
<dbReference type="Gene3D" id="3.40.109.10">
    <property type="entry name" value="NADH Oxidase"/>
    <property type="match status" value="1"/>
</dbReference>
<dbReference type="SUPFAM" id="SSF55469">
    <property type="entry name" value="FMN-dependent nitroreductase-like"/>
    <property type="match status" value="1"/>
</dbReference>
<dbReference type="KEGG" id="rhy:RD110_02865"/>
<name>A0A1P8JRB2_9BURK</name>
<dbReference type="EMBL" id="CP019236">
    <property type="protein sequence ID" value="APW36280.1"/>
    <property type="molecule type" value="Genomic_DNA"/>
</dbReference>
<keyword evidence="3" id="KW-1185">Reference proteome</keyword>
<feature type="domain" description="Nitroreductase" evidence="1">
    <location>
        <begin position="43"/>
        <end position="200"/>
    </location>
</feature>
<dbReference type="Pfam" id="PF00881">
    <property type="entry name" value="Nitroreductase"/>
    <property type="match status" value="1"/>
</dbReference>
<dbReference type="InterPro" id="IPR000415">
    <property type="entry name" value="Nitroreductase-like"/>
</dbReference>
<dbReference type="AlphaFoldDB" id="A0A1P8JRB2"/>
<dbReference type="InterPro" id="IPR029479">
    <property type="entry name" value="Nitroreductase"/>
</dbReference>
<proteinExistence type="predicted"/>
<organism evidence="2 3">
    <name type="scientific">Rhodoferax koreensis</name>
    <dbReference type="NCBI Taxonomy" id="1842727"/>
    <lineage>
        <taxon>Bacteria</taxon>
        <taxon>Pseudomonadati</taxon>
        <taxon>Pseudomonadota</taxon>
        <taxon>Betaproteobacteria</taxon>
        <taxon>Burkholderiales</taxon>
        <taxon>Comamonadaceae</taxon>
        <taxon>Rhodoferax</taxon>
    </lineage>
</organism>
<protein>
    <recommendedName>
        <fullName evidence="1">Nitroreductase domain-containing protein</fullName>
    </recommendedName>
</protein>
<dbReference type="Proteomes" id="UP000186609">
    <property type="component" value="Chromosome"/>
</dbReference>
<evidence type="ECO:0000313" key="2">
    <source>
        <dbReference type="EMBL" id="APW36280.1"/>
    </source>
</evidence>
<evidence type="ECO:0000313" key="3">
    <source>
        <dbReference type="Proteomes" id="UP000186609"/>
    </source>
</evidence>
<dbReference type="InterPro" id="IPR052530">
    <property type="entry name" value="NAD(P)H_nitroreductase"/>
</dbReference>
<reference evidence="2 3" key="1">
    <citation type="submission" date="2017-01" db="EMBL/GenBank/DDBJ databases">
        <authorList>
            <person name="Mah S.A."/>
            <person name="Swanson W.J."/>
            <person name="Moy G.W."/>
            <person name="Vacquier V.D."/>
        </authorList>
    </citation>
    <scope>NUCLEOTIDE SEQUENCE [LARGE SCALE GENOMIC DNA]</scope>
    <source>
        <strain evidence="2 3">DCY110</strain>
    </source>
</reference>
<dbReference type="GO" id="GO:0016491">
    <property type="term" value="F:oxidoreductase activity"/>
    <property type="evidence" value="ECO:0007669"/>
    <property type="project" value="InterPro"/>
</dbReference>